<protein>
    <submittedName>
        <fullName evidence="1">Uncharacterized protein</fullName>
    </submittedName>
</protein>
<evidence type="ECO:0000313" key="2">
    <source>
        <dbReference type="Proteomes" id="UP000244005"/>
    </source>
</evidence>
<gene>
    <name evidence="1" type="ORF">MARPO_0042s0083</name>
</gene>
<reference evidence="2" key="1">
    <citation type="journal article" date="2017" name="Cell">
        <title>Insights into land plant evolution garnered from the Marchantia polymorpha genome.</title>
        <authorList>
            <person name="Bowman J.L."/>
            <person name="Kohchi T."/>
            <person name="Yamato K.T."/>
            <person name="Jenkins J."/>
            <person name="Shu S."/>
            <person name="Ishizaki K."/>
            <person name="Yamaoka S."/>
            <person name="Nishihama R."/>
            <person name="Nakamura Y."/>
            <person name="Berger F."/>
            <person name="Adam C."/>
            <person name="Aki S.S."/>
            <person name="Althoff F."/>
            <person name="Araki T."/>
            <person name="Arteaga-Vazquez M.A."/>
            <person name="Balasubrmanian S."/>
            <person name="Barry K."/>
            <person name="Bauer D."/>
            <person name="Boehm C.R."/>
            <person name="Briginshaw L."/>
            <person name="Caballero-Perez J."/>
            <person name="Catarino B."/>
            <person name="Chen F."/>
            <person name="Chiyoda S."/>
            <person name="Chovatia M."/>
            <person name="Davies K.M."/>
            <person name="Delmans M."/>
            <person name="Demura T."/>
            <person name="Dierschke T."/>
            <person name="Dolan L."/>
            <person name="Dorantes-Acosta A.E."/>
            <person name="Eklund D.M."/>
            <person name="Florent S.N."/>
            <person name="Flores-Sandoval E."/>
            <person name="Fujiyama A."/>
            <person name="Fukuzawa H."/>
            <person name="Galik B."/>
            <person name="Grimanelli D."/>
            <person name="Grimwood J."/>
            <person name="Grossniklaus U."/>
            <person name="Hamada T."/>
            <person name="Haseloff J."/>
            <person name="Hetherington A.J."/>
            <person name="Higo A."/>
            <person name="Hirakawa Y."/>
            <person name="Hundley H.N."/>
            <person name="Ikeda Y."/>
            <person name="Inoue K."/>
            <person name="Inoue S.I."/>
            <person name="Ishida S."/>
            <person name="Jia Q."/>
            <person name="Kakita M."/>
            <person name="Kanazawa T."/>
            <person name="Kawai Y."/>
            <person name="Kawashima T."/>
            <person name="Kennedy M."/>
            <person name="Kinose K."/>
            <person name="Kinoshita T."/>
            <person name="Kohara Y."/>
            <person name="Koide E."/>
            <person name="Komatsu K."/>
            <person name="Kopischke S."/>
            <person name="Kubo M."/>
            <person name="Kyozuka J."/>
            <person name="Lagercrantz U."/>
            <person name="Lin S.S."/>
            <person name="Lindquist E."/>
            <person name="Lipzen A.M."/>
            <person name="Lu C.W."/>
            <person name="De Luna E."/>
            <person name="Martienssen R.A."/>
            <person name="Minamino N."/>
            <person name="Mizutani M."/>
            <person name="Mizutani M."/>
            <person name="Mochizuki N."/>
            <person name="Monte I."/>
            <person name="Mosher R."/>
            <person name="Nagasaki H."/>
            <person name="Nakagami H."/>
            <person name="Naramoto S."/>
            <person name="Nishitani K."/>
            <person name="Ohtani M."/>
            <person name="Okamoto T."/>
            <person name="Okumura M."/>
            <person name="Phillips J."/>
            <person name="Pollak B."/>
            <person name="Reinders A."/>
            <person name="Rovekamp M."/>
            <person name="Sano R."/>
            <person name="Sawa S."/>
            <person name="Schmid M.W."/>
            <person name="Shirakawa M."/>
            <person name="Solano R."/>
            <person name="Spunde A."/>
            <person name="Suetsugu N."/>
            <person name="Sugano S."/>
            <person name="Sugiyama A."/>
            <person name="Sun R."/>
            <person name="Suzuki Y."/>
            <person name="Takenaka M."/>
            <person name="Takezawa D."/>
            <person name="Tomogane H."/>
            <person name="Tsuzuki M."/>
            <person name="Ueda T."/>
            <person name="Umeda M."/>
            <person name="Ward J.M."/>
            <person name="Watanabe Y."/>
            <person name="Yazaki K."/>
            <person name="Yokoyama R."/>
            <person name="Yoshitake Y."/>
            <person name="Yotsui I."/>
            <person name="Zachgo S."/>
            <person name="Schmutz J."/>
        </authorList>
    </citation>
    <scope>NUCLEOTIDE SEQUENCE [LARGE SCALE GENOMIC DNA]</scope>
    <source>
        <strain evidence="2">Tak-1</strain>
    </source>
</reference>
<dbReference type="Gramene" id="Mp2g14610.1">
    <property type="protein sequence ID" value="Mp2g14610.1.cds1"/>
    <property type="gene ID" value="Mp2g14610"/>
</dbReference>
<organism evidence="1 2">
    <name type="scientific">Marchantia polymorpha</name>
    <name type="common">Common liverwort</name>
    <name type="synonym">Marchantia aquatica</name>
    <dbReference type="NCBI Taxonomy" id="3197"/>
    <lineage>
        <taxon>Eukaryota</taxon>
        <taxon>Viridiplantae</taxon>
        <taxon>Streptophyta</taxon>
        <taxon>Embryophyta</taxon>
        <taxon>Marchantiophyta</taxon>
        <taxon>Marchantiopsida</taxon>
        <taxon>Marchantiidae</taxon>
        <taxon>Marchantiales</taxon>
        <taxon>Marchantiaceae</taxon>
        <taxon>Marchantia</taxon>
    </lineage>
</organism>
<keyword evidence="2" id="KW-1185">Reference proteome</keyword>
<name>A0A2R6X1R3_MARPO</name>
<evidence type="ECO:0000313" key="1">
    <source>
        <dbReference type="EMBL" id="PTQ40048.1"/>
    </source>
</evidence>
<sequence>MASHIVASNPTIDLCGGQIGTGCPPCFVEKCPNFINPRLLKQSVQGQPTARVSHFCLHELFTAHILHPEEFLPLAISSTVARNSEEDRFSLLSTSYWKSRAAADRWTR</sequence>
<accession>A0A2R6X1R3</accession>
<dbReference type="Proteomes" id="UP000244005">
    <property type="component" value="Unassembled WGS sequence"/>
</dbReference>
<dbReference type="AlphaFoldDB" id="A0A2R6X1R3"/>
<dbReference type="EMBL" id="KZ772714">
    <property type="protein sequence ID" value="PTQ40048.1"/>
    <property type="molecule type" value="Genomic_DNA"/>
</dbReference>
<proteinExistence type="predicted"/>